<dbReference type="InterPro" id="IPR048454">
    <property type="entry name" value="YetF_N"/>
</dbReference>
<dbReference type="InterPro" id="IPR007353">
    <property type="entry name" value="DUF421"/>
</dbReference>
<dbReference type="PANTHER" id="PTHR34582">
    <property type="entry name" value="UPF0702 TRANSMEMBRANE PROTEIN YCAP"/>
    <property type="match status" value="1"/>
</dbReference>
<dbReference type="EMBL" id="FOQO01000005">
    <property type="protein sequence ID" value="SFI73935.1"/>
    <property type="molecule type" value="Genomic_DNA"/>
</dbReference>
<feature type="transmembrane region" description="Helical" evidence="7">
    <location>
        <begin position="58"/>
        <end position="75"/>
    </location>
</feature>
<proteinExistence type="inferred from homology"/>
<evidence type="ECO:0000259" key="8">
    <source>
        <dbReference type="Pfam" id="PF04239"/>
    </source>
</evidence>
<sequence length="148" mass="16523">MELILRGAAIYLFLLLLFRILGKHSLSETTTFDFVLLLIIGEATQQALLGSDFSMTNALVLITVLMGIDMVFVKLKGKYKKLDRLLEGTPLILVDHGKPLRGRMKEAKVDTEDILEAARLSHGLEQMHQIKYAVLERDGQISIIPSSS</sequence>
<dbReference type="Pfam" id="PF20730">
    <property type="entry name" value="YetF_N"/>
    <property type="match status" value="1"/>
</dbReference>
<dbReference type="RefSeq" id="WP_090626987.1">
    <property type="nucleotide sequence ID" value="NZ_FOQO01000005.1"/>
</dbReference>
<reference evidence="10 11" key="1">
    <citation type="submission" date="2016-10" db="EMBL/GenBank/DDBJ databases">
        <authorList>
            <person name="de Groot N.N."/>
        </authorList>
    </citation>
    <scope>NUCLEOTIDE SEQUENCE [LARGE SCALE GENOMIC DNA]</scope>
    <source>
        <strain evidence="10 11">RK1</strain>
    </source>
</reference>
<evidence type="ECO:0008006" key="12">
    <source>
        <dbReference type="Google" id="ProtNLM"/>
    </source>
</evidence>
<evidence type="ECO:0000256" key="3">
    <source>
        <dbReference type="ARBA" id="ARBA00022475"/>
    </source>
</evidence>
<evidence type="ECO:0000256" key="7">
    <source>
        <dbReference type="SAM" id="Phobius"/>
    </source>
</evidence>
<evidence type="ECO:0000313" key="11">
    <source>
        <dbReference type="Proteomes" id="UP000198670"/>
    </source>
</evidence>
<feature type="domain" description="YetF-like N-terminal transmembrane" evidence="9">
    <location>
        <begin position="12"/>
        <end position="69"/>
    </location>
</feature>
<dbReference type="GO" id="GO:0005886">
    <property type="term" value="C:plasma membrane"/>
    <property type="evidence" value="ECO:0007669"/>
    <property type="project" value="UniProtKB-SubCell"/>
</dbReference>
<dbReference type="Pfam" id="PF04239">
    <property type="entry name" value="DUF421"/>
    <property type="match status" value="1"/>
</dbReference>
<protein>
    <recommendedName>
        <fullName evidence="12">DUF421 domain-containing protein</fullName>
    </recommendedName>
</protein>
<keyword evidence="3" id="KW-1003">Cell membrane</keyword>
<comment type="similarity">
    <text evidence="2">Belongs to the UPF0702 family.</text>
</comment>
<keyword evidence="4 7" id="KW-0812">Transmembrane</keyword>
<organism evidence="10 11">
    <name type="scientific">Parapedobacter indicus</name>
    <dbReference type="NCBI Taxonomy" id="1477437"/>
    <lineage>
        <taxon>Bacteria</taxon>
        <taxon>Pseudomonadati</taxon>
        <taxon>Bacteroidota</taxon>
        <taxon>Sphingobacteriia</taxon>
        <taxon>Sphingobacteriales</taxon>
        <taxon>Sphingobacteriaceae</taxon>
        <taxon>Parapedobacter</taxon>
    </lineage>
</organism>
<accession>A0A1I3KP64</accession>
<feature type="domain" description="YetF C-terminal" evidence="8">
    <location>
        <begin position="78"/>
        <end position="147"/>
    </location>
</feature>
<dbReference type="InterPro" id="IPR023090">
    <property type="entry name" value="UPF0702_alpha/beta_dom_sf"/>
</dbReference>
<dbReference type="AlphaFoldDB" id="A0A1I3KP64"/>
<dbReference type="Proteomes" id="UP000198670">
    <property type="component" value="Unassembled WGS sequence"/>
</dbReference>
<dbReference type="STRING" id="1477437.SAMN05444682_105251"/>
<dbReference type="PANTHER" id="PTHR34582:SF6">
    <property type="entry name" value="UPF0702 TRANSMEMBRANE PROTEIN YCAP"/>
    <property type="match status" value="1"/>
</dbReference>
<dbReference type="Gene3D" id="3.30.240.20">
    <property type="entry name" value="bsu07140 like domains"/>
    <property type="match status" value="1"/>
</dbReference>
<evidence type="ECO:0000256" key="4">
    <source>
        <dbReference type="ARBA" id="ARBA00022692"/>
    </source>
</evidence>
<keyword evidence="6 7" id="KW-0472">Membrane</keyword>
<evidence type="ECO:0000256" key="5">
    <source>
        <dbReference type="ARBA" id="ARBA00022989"/>
    </source>
</evidence>
<name>A0A1I3KP64_9SPHI</name>
<comment type="subcellular location">
    <subcellularLocation>
        <location evidence="1">Cell membrane</location>
        <topology evidence="1">Multi-pass membrane protein</topology>
    </subcellularLocation>
</comment>
<dbReference type="OrthoDB" id="9778331at2"/>
<evidence type="ECO:0000256" key="6">
    <source>
        <dbReference type="ARBA" id="ARBA00023136"/>
    </source>
</evidence>
<keyword evidence="5 7" id="KW-1133">Transmembrane helix</keyword>
<evidence type="ECO:0000256" key="1">
    <source>
        <dbReference type="ARBA" id="ARBA00004651"/>
    </source>
</evidence>
<gene>
    <name evidence="10" type="ORF">SAMN05444682_105251</name>
</gene>
<keyword evidence="11" id="KW-1185">Reference proteome</keyword>
<evidence type="ECO:0000256" key="2">
    <source>
        <dbReference type="ARBA" id="ARBA00006448"/>
    </source>
</evidence>
<evidence type="ECO:0000259" key="9">
    <source>
        <dbReference type="Pfam" id="PF20730"/>
    </source>
</evidence>
<evidence type="ECO:0000313" key="10">
    <source>
        <dbReference type="EMBL" id="SFI73935.1"/>
    </source>
</evidence>